<keyword evidence="2" id="KW-1185">Reference proteome</keyword>
<evidence type="ECO:0000313" key="1">
    <source>
        <dbReference type="EMBL" id="AEP36225.1"/>
    </source>
</evidence>
<evidence type="ECO:0000313" key="2">
    <source>
        <dbReference type="Proteomes" id="UP000009284"/>
    </source>
</evidence>
<gene>
    <name evidence="1" type="ordered locus">TASI_0450</name>
</gene>
<protein>
    <submittedName>
        <fullName evidence="1">Capsid phage protein</fullName>
    </submittedName>
</protein>
<reference evidence="1 2" key="2">
    <citation type="journal article" date="2012" name="PLoS ONE">
        <title>Genomic characterization of the taylorella genus.</title>
        <authorList>
            <person name="Hebert L."/>
            <person name="Moumen B."/>
            <person name="Pons N."/>
            <person name="Duquesne F."/>
            <person name="Breuil M.F."/>
            <person name="Goux D."/>
            <person name="Batto J.M."/>
            <person name="Laugier C."/>
            <person name="Renault P."/>
            <person name="Petry S."/>
        </authorList>
    </citation>
    <scope>NUCLEOTIDE SEQUENCE [LARGE SCALE GENOMIC DNA]</scope>
    <source>
        <strain evidence="1 2">MCE3</strain>
    </source>
</reference>
<dbReference type="KEGG" id="tas:TASI_0450"/>
<dbReference type="HOGENOM" id="CLU_085672_0_0_4"/>
<dbReference type="Proteomes" id="UP000009284">
    <property type="component" value="Chromosome"/>
</dbReference>
<dbReference type="STRING" id="1008459.TASI_0450"/>
<dbReference type="eggNOG" id="ENOG502Z96S">
    <property type="taxonomic scope" value="Bacteria"/>
</dbReference>
<name>G4QCU5_TAYAM</name>
<proteinExistence type="predicted"/>
<organism evidence="1 2">
    <name type="scientific">Taylorella asinigenitalis (strain MCE3)</name>
    <dbReference type="NCBI Taxonomy" id="1008459"/>
    <lineage>
        <taxon>Bacteria</taxon>
        <taxon>Pseudomonadati</taxon>
        <taxon>Pseudomonadota</taxon>
        <taxon>Betaproteobacteria</taxon>
        <taxon>Burkholderiales</taxon>
        <taxon>Alcaligenaceae</taxon>
        <taxon>Taylorella</taxon>
    </lineage>
</organism>
<accession>G4QCU5</accession>
<sequence length="289" mass="31940">MLMRAYCSFVTGDITTVKYTGKLKNCGDQIKFPVQPRVQINDYHKNATLVPQEPEITHKTLVVDQGKYFNIKIDDVDAKQICEFEAFKNSLLESAVLSMKQALDEEVLMKMAMEAHPRNKGMNAGIKSGITNLGEAGNPVQITAANIIDVIGRLRIVLRESCRWQDGKMFIVIPDIFAGALYGSDLKAAYLTGAAKSPILNGKIESQILGFDVYFSNEVPTVHDEAANKTAYWIIAGNRDATGFAQQIDKQDIVPVPNSFGKFYRGLWVYGHKPLIDDGIAALYATVSV</sequence>
<dbReference type="EMBL" id="CP003059">
    <property type="protein sequence ID" value="AEP36225.1"/>
    <property type="molecule type" value="Genomic_DNA"/>
</dbReference>
<dbReference type="AlphaFoldDB" id="G4QCU5"/>
<reference key="1">
    <citation type="submission" date="2011-09" db="EMBL/GenBank/DDBJ databases">
        <title>Genomic characterization of the Taylorella genus.</title>
        <authorList>
            <person name="Hebert L."/>
            <person name="Moumen B."/>
            <person name="Pons N."/>
            <person name="Duquesne F."/>
            <person name="Breuil M.-F."/>
            <person name="Goux D."/>
            <person name="Batto J.-M."/>
            <person name="Renault P."/>
            <person name="Laugier C."/>
            <person name="Petry S."/>
        </authorList>
    </citation>
    <scope>NUCLEOTIDE SEQUENCE</scope>
    <source>
        <strain>MCE3</strain>
    </source>
</reference>